<keyword evidence="2" id="KW-0131">Cell cycle</keyword>
<evidence type="ECO:0000259" key="4">
    <source>
        <dbReference type="Pfam" id="PF16679"/>
    </source>
</evidence>
<organism evidence="5 6">
    <name type="scientific">Trichosporon asahii var. asahii (strain ATCC 90039 / CBS 2479 / JCM 2466 / KCTC 7840 / NBRC 103889/ NCYC 2677 / UAMH 7654)</name>
    <name type="common">Yeast</name>
    <dbReference type="NCBI Taxonomy" id="1186058"/>
    <lineage>
        <taxon>Eukaryota</taxon>
        <taxon>Fungi</taxon>
        <taxon>Dikarya</taxon>
        <taxon>Basidiomycota</taxon>
        <taxon>Agaricomycotina</taxon>
        <taxon>Tremellomycetes</taxon>
        <taxon>Trichosporonales</taxon>
        <taxon>Trichosporonaceae</taxon>
        <taxon>Trichosporon</taxon>
    </lineage>
</organism>
<evidence type="ECO:0000313" key="5">
    <source>
        <dbReference type="EMBL" id="EJT49663.1"/>
    </source>
</evidence>
<dbReference type="GeneID" id="25984675"/>
<sequence length="570" mass="60935">MSSVPSMPELATRTPRKRKAVETPLSPPSTRRKRTGAAPIPNPPLVPFPTPSSRHRAKGNDLEDPEVTPKASASASFVSAKPRAKLPDHLQTLLTLHHAFNIAISLHLATQPPVLPPHSADATSVRLPNLTNLLTLKGAVERGSGRRFGQTELARLAWLYAWDGESLPKEDKDDEDDNPFLDKPKVNPSEPVSGLSYLITATRTLDPTGRKVHTLGIGLELDIEAGETRQLLMGGAEGGFGNKGQGGGLRVVGRWNAGAELREDIVRSRLEKWVMLHGGELEIVEDSHLPTPSTRDSGRSAIPPIPLLPLPKLASANLGAALFAASPSTAESGPSTPKPPAFASELSDPFEMPMPKAPMTPKGSIEARRQALRDRIRAKSASAKAAKTPFANSIRASMETLSRAQQQEELQRRSTLSRLEPIAESVWMMFSGPSSGPLTLSPGGGLSPARRRKAIPLSEAVERIVKSARSPLSAAEAEISLRMLADLCPFFVTVKLVGKHDWIEMPNVQVPSSPGSGLSATAAEVATSVLGSPTRSPRTPRALAGPASPGRVQVGGLRAVRERIRRELGE</sequence>
<name>J5QXS9_TRIAS</name>
<dbReference type="Pfam" id="PF16679">
    <property type="entry name" value="CDT1_C"/>
    <property type="match status" value="1"/>
</dbReference>
<evidence type="ECO:0000313" key="6">
    <source>
        <dbReference type="Proteomes" id="UP000002748"/>
    </source>
</evidence>
<dbReference type="VEuPathDB" id="FungiDB:A1Q1_01161"/>
<feature type="region of interest" description="Disordered" evidence="3">
    <location>
        <begin position="327"/>
        <end position="367"/>
    </location>
</feature>
<comment type="similarity">
    <text evidence="1">Belongs to the Cdt1 family.</text>
</comment>
<proteinExistence type="inferred from homology"/>
<accession>J5QXS9</accession>
<feature type="domain" description="DNA replication factor Cdt1 C-terminal" evidence="4">
    <location>
        <begin position="372"/>
        <end position="497"/>
    </location>
</feature>
<dbReference type="HOGENOM" id="CLU_014094_0_0_1"/>
<reference evidence="5 6" key="1">
    <citation type="journal article" date="2012" name="Eukaryot. Cell">
        <title>Draft genome sequence of CBS 2479, the standard type strain of Trichosporon asahii.</title>
        <authorList>
            <person name="Yang R.Y."/>
            <person name="Li H.T."/>
            <person name="Zhu H."/>
            <person name="Zhou G.P."/>
            <person name="Wang M."/>
            <person name="Wang L."/>
        </authorList>
    </citation>
    <scope>NUCLEOTIDE SEQUENCE [LARGE SCALE GENOMIC DNA]</scope>
    <source>
        <strain evidence="6">ATCC 90039 / CBS 2479 / JCM 2466 / KCTC 7840 / NCYC 2677 / UAMH 7654</strain>
    </source>
</reference>
<dbReference type="EMBL" id="ALBS01000161">
    <property type="protein sequence ID" value="EJT49663.1"/>
    <property type="molecule type" value="Genomic_DNA"/>
</dbReference>
<evidence type="ECO:0000256" key="3">
    <source>
        <dbReference type="SAM" id="MobiDB-lite"/>
    </source>
</evidence>
<evidence type="ECO:0000256" key="1">
    <source>
        <dbReference type="ARBA" id="ARBA00008356"/>
    </source>
</evidence>
<dbReference type="InterPro" id="IPR038090">
    <property type="entry name" value="Cdt1_C_WH_dom_sf"/>
</dbReference>
<feature type="region of interest" description="Disordered" evidence="3">
    <location>
        <begin position="1"/>
        <end position="73"/>
    </location>
</feature>
<dbReference type="AlphaFoldDB" id="J5QXS9"/>
<dbReference type="RefSeq" id="XP_014180911.1">
    <property type="nucleotide sequence ID" value="XM_014325436.1"/>
</dbReference>
<comment type="caution">
    <text evidence="5">The sequence shown here is derived from an EMBL/GenBank/DDBJ whole genome shotgun (WGS) entry which is preliminary data.</text>
</comment>
<feature type="region of interest" description="Disordered" evidence="3">
    <location>
        <begin position="528"/>
        <end position="552"/>
    </location>
</feature>
<gene>
    <name evidence="5" type="ORF">A1Q1_01161</name>
</gene>
<dbReference type="OrthoDB" id="3366139at2759"/>
<dbReference type="KEGG" id="tasa:A1Q1_01161"/>
<feature type="region of interest" description="Disordered" evidence="3">
    <location>
        <begin position="168"/>
        <end position="188"/>
    </location>
</feature>
<dbReference type="InterPro" id="IPR032054">
    <property type="entry name" value="Cdt1_C"/>
</dbReference>
<dbReference type="Proteomes" id="UP000002748">
    <property type="component" value="Unassembled WGS sequence"/>
</dbReference>
<dbReference type="Gene3D" id="1.10.10.1420">
    <property type="entry name" value="DNA replication factor Cdt1, C-terminal WH domain"/>
    <property type="match status" value="1"/>
</dbReference>
<protein>
    <recommendedName>
        <fullName evidence="4">DNA replication factor Cdt1 C-terminal domain-containing protein</fullName>
    </recommendedName>
</protein>
<evidence type="ECO:0000256" key="2">
    <source>
        <dbReference type="ARBA" id="ARBA00023306"/>
    </source>
</evidence>
<feature type="compositionally biased region" description="Pro residues" evidence="3">
    <location>
        <begin position="40"/>
        <end position="50"/>
    </location>
</feature>